<dbReference type="Proteomes" id="UP001157161">
    <property type="component" value="Unassembled WGS sequence"/>
</dbReference>
<protein>
    <submittedName>
        <fullName evidence="3">Uncharacterized protein</fullName>
    </submittedName>
</protein>
<accession>A0AA37XIJ3</accession>
<evidence type="ECO:0000313" key="2">
    <source>
        <dbReference type="EMBL" id="GMA33730.1"/>
    </source>
</evidence>
<sequence>MTAFLRTDLDPQAWSDELAPLVTPDLLDLLDGTDPAGGAGATTVTGPAVLDGEVTSPFVARVRVPTDAGELAVVLTRAADGVTWQAASINPAS</sequence>
<keyword evidence="4" id="KW-1185">Reference proteome</keyword>
<dbReference type="RefSeq" id="WP_284252932.1">
    <property type="nucleotide sequence ID" value="NZ_BSUM01000003.1"/>
</dbReference>
<evidence type="ECO:0000313" key="4">
    <source>
        <dbReference type="Proteomes" id="UP001157161"/>
    </source>
</evidence>
<reference evidence="3" key="1">
    <citation type="journal article" date="2014" name="Int. J. Syst. Evol. Microbiol.">
        <title>Complete genome sequence of Corynebacterium casei LMG S-19264T (=DSM 44701T), isolated from a smear-ripened cheese.</title>
        <authorList>
            <consortium name="US DOE Joint Genome Institute (JGI-PGF)"/>
            <person name="Walter F."/>
            <person name="Albersmeier A."/>
            <person name="Kalinowski J."/>
            <person name="Ruckert C."/>
        </authorList>
    </citation>
    <scope>NUCLEOTIDE SEQUENCE</scope>
    <source>
        <strain evidence="3">NBRC 112290</strain>
    </source>
</reference>
<gene>
    <name evidence="1" type="ORF">GCM10025875_36530</name>
    <name evidence="2" type="ORF">GCM10025875_37220</name>
    <name evidence="3" type="ORF">GCM10025875_37860</name>
</gene>
<dbReference type="EMBL" id="BSUM01000003">
    <property type="protein sequence ID" value="GMA33661.1"/>
    <property type="molecule type" value="Genomic_DNA"/>
</dbReference>
<dbReference type="EMBL" id="BSUM01000005">
    <property type="protein sequence ID" value="GMA33794.1"/>
    <property type="molecule type" value="Genomic_DNA"/>
</dbReference>
<organism evidence="3 4">
    <name type="scientific">Litorihabitans aurantiacus</name>
    <dbReference type="NCBI Taxonomy" id="1930061"/>
    <lineage>
        <taxon>Bacteria</taxon>
        <taxon>Bacillati</taxon>
        <taxon>Actinomycetota</taxon>
        <taxon>Actinomycetes</taxon>
        <taxon>Micrococcales</taxon>
        <taxon>Beutenbergiaceae</taxon>
        <taxon>Litorihabitans</taxon>
    </lineage>
</organism>
<evidence type="ECO:0000313" key="1">
    <source>
        <dbReference type="EMBL" id="GMA33661.1"/>
    </source>
</evidence>
<dbReference type="EMBL" id="BSUM01000004">
    <property type="protein sequence ID" value="GMA33730.1"/>
    <property type="molecule type" value="Genomic_DNA"/>
</dbReference>
<evidence type="ECO:0000313" key="3">
    <source>
        <dbReference type="EMBL" id="GMA33794.1"/>
    </source>
</evidence>
<dbReference type="AlphaFoldDB" id="A0AA37XIJ3"/>
<name>A0AA37XIJ3_9MICO</name>
<reference evidence="3" key="2">
    <citation type="submission" date="2023-02" db="EMBL/GenBank/DDBJ databases">
        <authorList>
            <person name="Sun Q."/>
            <person name="Mori K."/>
        </authorList>
    </citation>
    <scope>NUCLEOTIDE SEQUENCE</scope>
    <source>
        <strain evidence="3">NBRC 112290</strain>
    </source>
</reference>
<proteinExistence type="predicted"/>
<comment type="caution">
    <text evidence="3">The sequence shown here is derived from an EMBL/GenBank/DDBJ whole genome shotgun (WGS) entry which is preliminary data.</text>
</comment>